<dbReference type="Gene3D" id="2.60.120.1440">
    <property type="match status" value="1"/>
</dbReference>
<accession>A0ABY5TKL5</accession>
<dbReference type="InterPro" id="IPR032623">
    <property type="entry name" value="FecR_N"/>
</dbReference>
<evidence type="ECO:0000313" key="4">
    <source>
        <dbReference type="Proteomes" id="UP001059934"/>
    </source>
</evidence>
<sequence length="368" mass="40583">MTNASDRPAESVEPTLIESQAEKWFIRRGSGDISDAEIADHQLWLQADSKHRRAYEELEVLWDITGSFSNTPEITAARQTVLRNPVDDTVISRAERPGLFGALRTRWVHMAIAASFVMVTLGSLHLGYGTSSKATVVGDVYETRIGERKKFELSDGSVIFLDTQTRIIADFTPETRRINLVRGQARFNVAHDAYRPFSVMAGIGKITALGTAFVVKKTPSDVLVTLIEGKIAVEQQDQMTTITHAPSQPEHIGQQLAYSRKGISKANIVDIPQSVAWQDGRLVFENNTLAEVVSELNRYAKKKIVIGDRSLRSIRVTGVFNVGPGGNALRALQDYFSLQLTTDQRGNLVLTPSEDSTNSAVSNIQSKV</sequence>
<feature type="domain" description="FecR N-terminal" evidence="2">
    <location>
        <begin position="20"/>
        <end position="60"/>
    </location>
</feature>
<dbReference type="Pfam" id="PF16220">
    <property type="entry name" value="DUF4880"/>
    <property type="match status" value="1"/>
</dbReference>
<keyword evidence="4" id="KW-1185">Reference proteome</keyword>
<name>A0ABY5TKL5_9GAMM</name>
<proteinExistence type="predicted"/>
<dbReference type="PIRSF" id="PIRSF018266">
    <property type="entry name" value="FecR"/>
    <property type="match status" value="1"/>
</dbReference>
<dbReference type="InterPro" id="IPR012373">
    <property type="entry name" value="Ferrdict_sens_TM"/>
</dbReference>
<evidence type="ECO:0000259" key="2">
    <source>
        <dbReference type="Pfam" id="PF16220"/>
    </source>
</evidence>
<dbReference type="InterPro" id="IPR006860">
    <property type="entry name" value="FecR"/>
</dbReference>
<organism evidence="3 4">
    <name type="scientific">SAR92 clade bacterium H455</name>
    <dbReference type="NCBI Taxonomy" id="2974818"/>
    <lineage>
        <taxon>Bacteria</taxon>
        <taxon>Pseudomonadati</taxon>
        <taxon>Pseudomonadota</taxon>
        <taxon>Gammaproteobacteria</taxon>
        <taxon>Cellvibrionales</taxon>
        <taxon>Porticoccaceae</taxon>
        <taxon>SAR92 clade</taxon>
    </lineage>
</organism>
<evidence type="ECO:0000259" key="1">
    <source>
        <dbReference type="Pfam" id="PF04773"/>
    </source>
</evidence>
<dbReference type="PANTHER" id="PTHR30273">
    <property type="entry name" value="PERIPLASMIC SIGNAL SENSOR AND SIGMA FACTOR ACTIVATOR FECR-RELATED"/>
    <property type="match status" value="1"/>
</dbReference>
<evidence type="ECO:0000313" key="3">
    <source>
        <dbReference type="EMBL" id="UVW34374.1"/>
    </source>
</evidence>
<feature type="domain" description="FecR protein" evidence="1">
    <location>
        <begin position="139"/>
        <end position="231"/>
    </location>
</feature>
<dbReference type="Proteomes" id="UP001059934">
    <property type="component" value="Chromosome"/>
</dbReference>
<reference evidence="3" key="1">
    <citation type="submission" date="2022-08" db="EMBL/GenBank/DDBJ databases">
        <title>Catabolic pathway analysis in culturable SAR92 clade bacteria reveals their overlooked roles in DMSP degradation in coastal seas.</title>
        <authorList>
            <person name="He X."/>
            <person name="Zhang X."/>
            <person name="Zhang Y."/>
        </authorList>
    </citation>
    <scope>NUCLEOTIDE SEQUENCE</scope>
    <source>
        <strain evidence="3">H455</strain>
    </source>
</reference>
<dbReference type="PANTHER" id="PTHR30273:SF2">
    <property type="entry name" value="PROTEIN FECR"/>
    <property type="match status" value="1"/>
</dbReference>
<dbReference type="EMBL" id="CP103416">
    <property type="protein sequence ID" value="UVW34374.1"/>
    <property type="molecule type" value="Genomic_DNA"/>
</dbReference>
<dbReference type="Gene3D" id="3.55.50.30">
    <property type="match status" value="1"/>
</dbReference>
<protein>
    <submittedName>
        <fullName evidence="3">FecR domain-containing protein</fullName>
    </submittedName>
</protein>
<dbReference type="Pfam" id="PF04773">
    <property type="entry name" value="FecR"/>
    <property type="match status" value="1"/>
</dbReference>
<gene>
    <name evidence="3" type="ORF">NYF23_10145</name>
</gene>